<dbReference type="AlphaFoldDB" id="A0A0D2EC06"/>
<dbReference type="HOGENOM" id="CLU_1906490_0_0_1"/>
<proteinExistence type="predicted"/>
<gene>
    <name evidence="2" type="ORF">PV04_00049</name>
</gene>
<keyword evidence="1" id="KW-1133">Transmembrane helix</keyword>
<accession>A0A0D2EC06</accession>
<protein>
    <submittedName>
        <fullName evidence="2">Uncharacterized protein</fullName>
    </submittedName>
</protein>
<evidence type="ECO:0000313" key="3">
    <source>
        <dbReference type="Proteomes" id="UP000054266"/>
    </source>
</evidence>
<dbReference type="Proteomes" id="UP000054266">
    <property type="component" value="Unassembled WGS sequence"/>
</dbReference>
<evidence type="ECO:0000313" key="2">
    <source>
        <dbReference type="EMBL" id="KIW71817.1"/>
    </source>
</evidence>
<keyword evidence="1" id="KW-0472">Membrane</keyword>
<sequence length="133" mass="14348">MSRKRCKHPLNTSALRVMLIPSDASATATQTHLGHTGEDAVNRLRPALSGWSFIRVGVVLLLLFLVSPWLRPDLYLPPLTSGSRTHLFTSGDASFNASLFSPSISPFQKQLSPFGDGSEAAAPCSMCPLLSPR</sequence>
<dbReference type="EMBL" id="KN846956">
    <property type="protein sequence ID" value="KIW71817.1"/>
    <property type="molecule type" value="Genomic_DNA"/>
</dbReference>
<name>A0A0D2EC06_9EURO</name>
<keyword evidence="1" id="KW-0812">Transmembrane</keyword>
<reference evidence="2 3" key="1">
    <citation type="submission" date="2015-01" db="EMBL/GenBank/DDBJ databases">
        <title>The Genome Sequence of Capronia semiimmersa CBS27337.</title>
        <authorList>
            <consortium name="The Broad Institute Genomics Platform"/>
            <person name="Cuomo C."/>
            <person name="de Hoog S."/>
            <person name="Gorbushina A."/>
            <person name="Stielow B."/>
            <person name="Teixiera M."/>
            <person name="Abouelleil A."/>
            <person name="Chapman S.B."/>
            <person name="Priest M."/>
            <person name="Young S.K."/>
            <person name="Wortman J."/>
            <person name="Nusbaum C."/>
            <person name="Birren B."/>
        </authorList>
    </citation>
    <scope>NUCLEOTIDE SEQUENCE [LARGE SCALE GENOMIC DNA]</scope>
    <source>
        <strain evidence="2 3">CBS 27337</strain>
    </source>
</reference>
<keyword evidence="3" id="KW-1185">Reference proteome</keyword>
<evidence type="ECO:0000256" key="1">
    <source>
        <dbReference type="SAM" id="Phobius"/>
    </source>
</evidence>
<feature type="transmembrane region" description="Helical" evidence="1">
    <location>
        <begin position="52"/>
        <end position="70"/>
    </location>
</feature>
<organism evidence="2 3">
    <name type="scientific">Phialophora macrospora</name>
    <dbReference type="NCBI Taxonomy" id="1851006"/>
    <lineage>
        <taxon>Eukaryota</taxon>
        <taxon>Fungi</taxon>
        <taxon>Dikarya</taxon>
        <taxon>Ascomycota</taxon>
        <taxon>Pezizomycotina</taxon>
        <taxon>Eurotiomycetes</taxon>
        <taxon>Chaetothyriomycetidae</taxon>
        <taxon>Chaetothyriales</taxon>
        <taxon>Herpotrichiellaceae</taxon>
        <taxon>Phialophora</taxon>
    </lineage>
</organism>